<dbReference type="Gene3D" id="1.10.510.10">
    <property type="entry name" value="Transferase(Phosphotransferase) domain 1"/>
    <property type="match status" value="1"/>
</dbReference>
<reference evidence="3" key="1">
    <citation type="journal article" date="2020" name="bioRxiv">
        <title>Comparative genomics of Chlamydomonas.</title>
        <authorList>
            <person name="Craig R.J."/>
            <person name="Hasan A.R."/>
            <person name="Ness R.W."/>
            <person name="Keightley P.D."/>
        </authorList>
    </citation>
    <scope>NUCLEOTIDE SEQUENCE</scope>
    <source>
        <strain evidence="3">CCAP 11/70</strain>
    </source>
</reference>
<feature type="compositionally biased region" description="Gly residues" evidence="1">
    <location>
        <begin position="593"/>
        <end position="605"/>
    </location>
</feature>
<dbReference type="InterPro" id="IPR051681">
    <property type="entry name" value="Ser/Thr_Kinases-Pseudokinases"/>
</dbReference>
<dbReference type="Proteomes" id="UP000612055">
    <property type="component" value="Unassembled WGS sequence"/>
</dbReference>
<name>A0A836BT95_9CHLO</name>
<dbReference type="SUPFAM" id="SSF56112">
    <property type="entry name" value="Protein kinase-like (PK-like)"/>
    <property type="match status" value="1"/>
</dbReference>
<feature type="region of interest" description="Disordered" evidence="1">
    <location>
        <begin position="1011"/>
        <end position="1033"/>
    </location>
</feature>
<evidence type="ECO:0000313" key="4">
    <source>
        <dbReference type="Proteomes" id="UP000612055"/>
    </source>
</evidence>
<gene>
    <name evidence="3" type="ORF">HYH03_014781</name>
</gene>
<evidence type="ECO:0000259" key="2">
    <source>
        <dbReference type="PROSITE" id="PS50011"/>
    </source>
</evidence>
<dbReference type="Pfam" id="PF00069">
    <property type="entry name" value="Pkinase"/>
    <property type="match status" value="1"/>
</dbReference>
<dbReference type="Pfam" id="PF07714">
    <property type="entry name" value="PK_Tyr_Ser-Thr"/>
    <property type="match status" value="1"/>
</dbReference>
<feature type="region of interest" description="Disordered" evidence="1">
    <location>
        <begin position="434"/>
        <end position="453"/>
    </location>
</feature>
<dbReference type="EMBL" id="JAEHOE010000110">
    <property type="protein sequence ID" value="KAG2486613.1"/>
    <property type="molecule type" value="Genomic_DNA"/>
</dbReference>
<evidence type="ECO:0000313" key="3">
    <source>
        <dbReference type="EMBL" id="KAG2486613.1"/>
    </source>
</evidence>
<comment type="caution">
    <text evidence="3">The sequence shown here is derived from an EMBL/GenBank/DDBJ whole genome shotgun (WGS) entry which is preliminary data.</text>
</comment>
<organism evidence="3 4">
    <name type="scientific">Edaphochlamys debaryana</name>
    <dbReference type="NCBI Taxonomy" id="47281"/>
    <lineage>
        <taxon>Eukaryota</taxon>
        <taxon>Viridiplantae</taxon>
        <taxon>Chlorophyta</taxon>
        <taxon>core chlorophytes</taxon>
        <taxon>Chlorophyceae</taxon>
        <taxon>CS clade</taxon>
        <taxon>Chlamydomonadales</taxon>
        <taxon>Chlamydomonadales incertae sedis</taxon>
        <taxon>Edaphochlamys</taxon>
    </lineage>
</organism>
<accession>A0A836BT95</accession>
<sequence>MSRCRLYGLAPRDAPGAASLVLLCGNGDVAVGSSIDVVVGSGGPTVANAEQRSGQLSSWELLDSTADHPPFLVLQRALTTLEPATFSLVRPGSSGQAPSPLGPLPHKALVESLTTTAVTFDTASASAIVGPIPADCAADFSSHNCNAFAAIPIGGGAGPRGGPPAAVLWLSGDVLRPNGGVACVLRSVPALQRLGAMVSLSLLAGSTADLGGSGGISSNGAGPAGPESSPDGGVAPAAQQPLSWLAGVMRRLAAAPTLQALVTELTSALEQHVQRRFVLGTTVHVALAPVCTAASANSGTQCAYLLEVPPPPPPGQRPASASAASAAGADMAAALAAVRQASSSRVRALTAGGQGSVTLAAVLEARSNSPRCGSPSAAAAASQQPSGASWQGSLDALAFGAAAAASPKPPAATAAATPRMMLVGRSGILSSAPAGGRLSSSCTELPSPLPPPPPPARLHARAFPLSHTLLHQLAAADQQARAARCAPGALSAGGAACVDDDGGGVGSSGDVGGIVVPNAGRFLQDVRSPSRDVGMLMASAAAAGAGAGPGSASPGPTSPGRPSAFHSVHSSMFRSQGPRLARTGSTAAVLGPTGPGSGSGGGGEAQGMSQSTVSSLVLVGVGLGAGEVEPSRRPPSAAASAPTAAAAAAATSGVSPRAAAAEDVNGGGGGGDAFGSGLHSPGGGGSHGGGSTGGGFLGVYLAYDCPLPPPLLEAVRASADGLLKGFLAPPLRCALAGPLAAEVATIQAGVPGTFAVVVNDPSPRPAPVVPPTSPPSVSVVSPRGLAVAGSPPGLGLLWSRRSADLAGAVALAAGPGPGSGSMTDSGCGGGAGPIAAVAAAAAALQRPIMCAPMRMPSRLARATASRDTDLPDSFFATADSGTVEGAASNTVARAAQNFMMGTQEAMAGRDRACLADDMLGLFDTVGSLGSGRPAPAVSGVAPVAVLTVQPAHAASSLRNHLSLMVYSIQARGGWWLVVGGWRLPDSHRRTGSHAKLLGLVETMRSAAASIGHVPSTSNGEADRGGATGAGGGGEDIEELTLTELLGDGASGVVLKGFLGTVPVATKLIEVPRLDGDDSDDDAATAAATAAAAAAAGPGAAGEAAAAARARDDARKQLDARRTLHRSAMELAALCSIQHVNILQLCDDNLAAVLTSRTFPKLLPYTLDTPNGTMRVADMRGIYLTLLEMALALRHLHSRRLVHRDLKPANILLKNSTADARGWTAKLGDFGFVTVLDCQDPTNADDDSSRGASPLAAAASGPRAGPAGFAGLRAGSSTGAGGAGGGFYTIQDQACGTVTHMAPEALKPHVRINASVDIYSYGILMWELVAGRGRRPFSNLDPESIPNAVLRGLRPVFPDGVPLPYRALAMSCWAPDPRQRPTAGDVVREVKGLLARISQTPGAKR</sequence>
<protein>
    <recommendedName>
        <fullName evidence="2">Protein kinase domain-containing protein</fullName>
    </recommendedName>
</protein>
<feature type="region of interest" description="Disordered" evidence="1">
    <location>
        <begin position="1242"/>
        <end position="1262"/>
    </location>
</feature>
<feature type="region of interest" description="Disordered" evidence="1">
    <location>
        <begin position="214"/>
        <end position="236"/>
    </location>
</feature>
<feature type="region of interest" description="Disordered" evidence="1">
    <location>
        <begin position="543"/>
        <end position="610"/>
    </location>
</feature>
<evidence type="ECO:0000256" key="1">
    <source>
        <dbReference type="SAM" id="MobiDB-lite"/>
    </source>
</evidence>
<dbReference type="GO" id="GO:0005524">
    <property type="term" value="F:ATP binding"/>
    <property type="evidence" value="ECO:0007669"/>
    <property type="project" value="InterPro"/>
</dbReference>
<feature type="compositionally biased region" description="Low complexity" evidence="1">
    <location>
        <begin position="1249"/>
        <end position="1262"/>
    </location>
</feature>
<dbReference type="PANTHER" id="PTHR44329:SF214">
    <property type="entry name" value="PROTEIN KINASE DOMAIN-CONTAINING PROTEIN"/>
    <property type="match status" value="1"/>
</dbReference>
<feature type="compositionally biased region" description="Low complexity" evidence="1">
    <location>
        <begin position="543"/>
        <end position="564"/>
    </location>
</feature>
<dbReference type="InterPro" id="IPR011009">
    <property type="entry name" value="Kinase-like_dom_sf"/>
</dbReference>
<dbReference type="PROSITE" id="PS50011">
    <property type="entry name" value="PROTEIN_KINASE_DOM"/>
    <property type="match status" value="1"/>
</dbReference>
<dbReference type="PROSITE" id="PS00108">
    <property type="entry name" value="PROTEIN_KINASE_ST"/>
    <property type="match status" value="1"/>
</dbReference>
<dbReference type="PANTHER" id="PTHR44329">
    <property type="entry name" value="SERINE/THREONINE-PROTEIN KINASE TNNI3K-RELATED"/>
    <property type="match status" value="1"/>
</dbReference>
<dbReference type="InterPro" id="IPR008271">
    <property type="entry name" value="Ser/Thr_kinase_AS"/>
</dbReference>
<feature type="domain" description="Protein kinase" evidence="2">
    <location>
        <begin position="1039"/>
        <end position="1393"/>
    </location>
</feature>
<dbReference type="InterPro" id="IPR000719">
    <property type="entry name" value="Prot_kinase_dom"/>
</dbReference>
<dbReference type="InterPro" id="IPR001245">
    <property type="entry name" value="Ser-Thr/Tyr_kinase_cat_dom"/>
</dbReference>
<dbReference type="SMART" id="SM00220">
    <property type="entry name" value="S_TKc"/>
    <property type="match status" value="1"/>
</dbReference>
<keyword evidence="4" id="KW-1185">Reference proteome</keyword>
<proteinExistence type="predicted"/>
<dbReference type="GO" id="GO:0004674">
    <property type="term" value="F:protein serine/threonine kinase activity"/>
    <property type="evidence" value="ECO:0007669"/>
    <property type="project" value="TreeGrafter"/>
</dbReference>